<keyword evidence="5" id="KW-1185">Reference proteome</keyword>
<dbReference type="Proteomes" id="UP000288216">
    <property type="component" value="Unassembled WGS sequence"/>
</dbReference>
<feature type="coiled-coil region" evidence="1">
    <location>
        <begin position="534"/>
        <end position="561"/>
    </location>
</feature>
<dbReference type="InterPro" id="IPR002048">
    <property type="entry name" value="EF_hand_dom"/>
</dbReference>
<evidence type="ECO:0000313" key="4">
    <source>
        <dbReference type="EMBL" id="GCB63338.1"/>
    </source>
</evidence>
<evidence type="ECO:0000256" key="1">
    <source>
        <dbReference type="SAM" id="Coils"/>
    </source>
</evidence>
<reference evidence="4 5" key="1">
    <citation type="journal article" date="2018" name="Nat. Ecol. Evol.">
        <title>Shark genomes provide insights into elasmobranch evolution and the origin of vertebrates.</title>
        <authorList>
            <person name="Hara Y"/>
            <person name="Yamaguchi K"/>
            <person name="Onimaru K"/>
            <person name="Kadota M"/>
            <person name="Koyanagi M"/>
            <person name="Keeley SD"/>
            <person name="Tatsumi K"/>
            <person name="Tanaka K"/>
            <person name="Motone F"/>
            <person name="Kageyama Y"/>
            <person name="Nozu R"/>
            <person name="Adachi N"/>
            <person name="Nishimura O"/>
            <person name="Nakagawa R"/>
            <person name="Tanegashima C"/>
            <person name="Kiyatake I"/>
            <person name="Matsumoto R"/>
            <person name="Murakumo K"/>
            <person name="Nishida K"/>
            <person name="Terakita A"/>
            <person name="Kuratani S"/>
            <person name="Sato K"/>
            <person name="Hyodo S Kuraku.S."/>
        </authorList>
    </citation>
    <scope>NUCLEOTIDE SEQUENCE [LARGE SCALE GENOMIC DNA]</scope>
</reference>
<feature type="domain" description="EF-hand" evidence="3">
    <location>
        <begin position="142"/>
        <end position="177"/>
    </location>
</feature>
<sequence>MVPADFILDFGKDYISSEAPADADSENEATADKVSSQEEEQDHVEEGSESKPKRMIPLKADDDLANVISDIESRGGVLITSPFEKSSLNKHQFIQLMETFVASTKPETVENLIRFIQIEYKETKEEKIQRLTEAHIDALAAMHRLVLEALFEKWDNDVSGYLNLRELADVLSTYKDGMEKNAIKRAHHKLKFFRKYNAVNPTLSKAEFSLYIETIAAEISDNETDFDSLVTFLTVRNEQNCIERLRRTARRKWLHDIQQAAETSSSSLEFVYKSVFQTLYKDSEAHGENKKISSSIALLRRNNHRPERGEYFLHYVACTLEDAPFVLNQALYRDMGVSFGAVDEGNPLHILKVQEHGRVHIWNCHRENITGSFVVVPLKDQYNRVFGVLGVDTLRDHCEKYFTAQEINFYQGVAKAFSIAYHHVRVRNDILKVVDSAVLNYLFRCTDTSEVLYTHTYKENHICVPLRDLTGRALAMLDIDLGELKQLMAHEYNSLRKMLMILHDACKIIEKEAAGIPQIWILADRDNDEKRAKLLFHQLMLQELKEDINDLSDESLEELRTSKIHPTMAHDVLRIVLYLLHPEMDVDSFTWEQCREV</sequence>
<protein>
    <recommendedName>
        <fullName evidence="3">EF-hand domain-containing protein</fullName>
    </recommendedName>
</protein>
<dbReference type="PANTHER" id="PTHR46788:SF1">
    <property type="entry name" value="EF-HAND CALCIUM-BINDING DOMAIN-CONTAINING PROTEIN 5"/>
    <property type="match status" value="1"/>
</dbReference>
<organism evidence="4 5">
    <name type="scientific">Scyliorhinus torazame</name>
    <name type="common">Cloudy catshark</name>
    <name type="synonym">Catulus torazame</name>
    <dbReference type="NCBI Taxonomy" id="75743"/>
    <lineage>
        <taxon>Eukaryota</taxon>
        <taxon>Metazoa</taxon>
        <taxon>Chordata</taxon>
        <taxon>Craniata</taxon>
        <taxon>Vertebrata</taxon>
        <taxon>Chondrichthyes</taxon>
        <taxon>Elasmobranchii</taxon>
        <taxon>Galeomorphii</taxon>
        <taxon>Galeoidea</taxon>
        <taxon>Carcharhiniformes</taxon>
        <taxon>Scyliorhinidae</taxon>
        <taxon>Scyliorhinus</taxon>
    </lineage>
</organism>
<evidence type="ECO:0000313" key="5">
    <source>
        <dbReference type="Proteomes" id="UP000288216"/>
    </source>
</evidence>
<dbReference type="STRING" id="75743.A0A401NR18"/>
<evidence type="ECO:0000256" key="2">
    <source>
        <dbReference type="SAM" id="MobiDB-lite"/>
    </source>
</evidence>
<name>A0A401NR18_SCYTO</name>
<dbReference type="OrthoDB" id="199400at2759"/>
<keyword evidence="1" id="KW-0175">Coiled coil</keyword>
<feature type="region of interest" description="Disordered" evidence="2">
    <location>
        <begin position="17"/>
        <end position="55"/>
    </location>
</feature>
<dbReference type="Gene3D" id="3.30.450.40">
    <property type="match status" value="1"/>
</dbReference>
<dbReference type="InterPro" id="IPR011992">
    <property type="entry name" value="EF-hand-dom_pair"/>
</dbReference>
<dbReference type="InterPro" id="IPR029016">
    <property type="entry name" value="GAF-like_dom_sf"/>
</dbReference>
<dbReference type="PANTHER" id="PTHR46788">
    <property type="entry name" value="EF-HAND CALCIUM-BINDING DOMAIN-CONTAINING PROTEIN 5"/>
    <property type="match status" value="1"/>
</dbReference>
<gene>
    <name evidence="4" type="ORF">scyTo_0000146</name>
</gene>
<comment type="caution">
    <text evidence="4">The sequence shown here is derived from an EMBL/GenBank/DDBJ whole genome shotgun (WGS) entry which is preliminary data.</text>
</comment>
<dbReference type="PROSITE" id="PS50222">
    <property type="entry name" value="EF_HAND_2"/>
    <property type="match status" value="1"/>
</dbReference>
<accession>A0A401NR18</accession>
<dbReference type="EMBL" id="BFAA01000022">
    <property type="protein sequence ID" value="GCB63338.1"/>
    <property type="molecule type" value="Genomic_DNA"/>
</dbReference>
<dbReference type="SUPFAM" id="SSF55781">
    <property type="entry name" value="GAF domain-like"/>
    <property type="match status" value="1"/>
</dbReference>
<dbReference type="SUPFAM" id="SSF47473">
    <property type="entry name" value="EF-hand"/>
    <property type="match status" value="1"/>
</dbReference>
<proteinExistence type="predicted"/>
<evidence type="ECO:0000259" key="3">
    <source>
        <dbReference type="PROSITE" id="PS50222"/>
    </source>
</evidence>
<dbReference type="OMA" id="NCHRENI"/>
<dbReference type="AlphaFoldDB" id="A0A401NR18"/>
<dbReference type="GO" id="GO:0005509">
    <property type="term" value="F:calcium ion binding"/>
    <property type="evidence" value="ECO:0007669"/>
    <property type="project" value="InterPro"/>
</dbReference>